<sequence length="98" mass="10630">MNLSIFKTIAILFVALAATVVQAGVRPEALQLKGYDLAPNGDRLSVYAVHCSNRTEPVISSAEGVRKWCSEGQCFRDKIAAAKAACENSFRDRVAQSK</sequence>
<dbReference type="Proteomes" id="UP000537130">
    <property type="component" value="Unassembled WGS sequence"/>
</dbReference>
<dbReference type="EMBL" id="JACHWY010000002">
    <property type="protein sequence ID" value="MBB3047968.1"/>
    <property type="molecule type" value="Genomic_DNA"/>
</dbReference>
<accession>A0A7W4W6I6</accession>
<proteinExistence type="predicted"/>
<dbReference type="RefSeq" id="WP_183410717.1">
    <property type="nucleotide sequence ID" value="NZ_JACHWY010000002.1"/>
</dbReference>
<feature type="signal peptide" evidence="1">
    <location>
        <begin position="1"/>
        <end position="23"/>
    </location>
</feature>
<protein>
    <submittedName>
        <fullName evidence="2">Uncharacterized protein</fullName>
    </submittedName>
</protein>
<evidence type="ECO:0000313" key="2">
    <source>
        <dbReference type="EMBL" id="MBB3047968.1"/>
    </source>
</evidence>
<name>A0A7W4W6I6_9GAMM</name>
<dbReference type="AlphaFoldDB" id="A0A7W4W6I6"/>
<feature type="chain" id="PRO_5031294354" evidence="1">
    <location>
        <begin position="24"/>
        <end position="98"/>
    </location>
</feature>
<gene>
    <name evidence="2" type="ORF">FHR99_002234</name>
</gene>
<reference evidence="2 3" key="1">
    <citation type="submission" date="2020-08" db="EMBL/GenBank/DDBJ databases">
        <title>Genomic Encyclopedia of Type Strains, Phase III (KMG-III): the genomes of soil and plant-associated and newly described type strains.</title>
        <authorList>
            <person name="Whitman W."/>
        </authorList>
    </citation>
    <scope>NUCLEOTIDE SEQUENCE [LARGE SCALE GENOMIC DNA]</scope>
    <source>
        <strain evidence="2 3">CECT 8654</strain>
    </source>
</reference>
<evidence type="ECO:0000256" key="1">
    <source>
        <dbReference type="SAM" id="SignalP"/>
    </source>
</evidence>
<keyword evidence="3" id="KW-1185">Reference proteome</keyword>
<evidence type="ECO:0000313" key="3">
    <source>
        <dbReference type="Proteomes" id="UP000537130"/>
    </source>
</evidence>
<organism evidence="2 3">
    <name type="scientific">Litorivivens lipolytica</name>
    <dbReference type="NCBI Taxonomy" id="1524264"/>
    <lineage>
        <taxon>Bacteria</taxon>
        <taxon>Pseudomonadati</taxon>
        <taxon>Pseudomonadota</taxon>
        <taxon>Gammaproteobacteria</taxon>
        <taxon>Litorivivens</taxon>
    </lineage>
</organism>
<keyword evidence="1" id="KW-0732">Signal</keyword>
<comment type="caution">
    <text evidence="2">The sequence shown here is derived from an EMBL/GenBank/DDBJ whole genome shotgun (WGS) entry which is preliminary data.</text>
</comment>